<dbReference type="InterPro" id="IPR013368">
    <property type="entry name" value="YecD_YerC"/>
</dbReference>
<accession>A0A1F6AZG5</accession>
<comment type="caution">
    <text evidence="1">The sequence shown here is derived from an EMBL/GenBank/DDBJ whole genome shotgun (WGS) entry which is preliminary data.</text>
</comment>
<organism evidence="1 2">
    <name type="scientific">Candidatus Gottesmanbacteria bacterium RIFCSPLOWO2_01_FULL_46_9</name>
    <dbReference type="NCBI Taxonomy" id="1798394"/>
    <lineage>
        <taxon>Bacteria</taxon>
        <taxon>Candidatus Gottesmaniibacteriota</taxon>
    </lineage>
</organism>
<dbReference type="Gene3D" id="1.10.1270.10">
    <property type="entry name" value="TrpR-like"/>
    <property type="match status" value="1"/>
</dbReference>
<protein>
    <recommendedName>
        <fullName evidence="3">TrpR, YerC/YecD</fullName>
    </recommendedName>
</protein>
<sequence>MKELFEAILSLKDTHEAAKFFRDLLTVAELTEFANRWQMVKLLIEDKPYTAIAQKLETSTATVTRVAHWLFHGLGGYQLVADRLFPKKFKDTEKKKPFKLRGKYTFIKNPNSM</sequence>
<evidence type="ECO:0008006" key="3">
    <source>
        <dbReference type="Google" id="ProtNLM"/>
    </source>
</evidence>
<dbReference type="PANTHER" id="PTHR40080">
    <property type="entry name" value="LMO1763 PROTEIN"/>
    <property type="match status" value="1"/>
</dbReference>
<dbReference type="Proteomes" id="UP000176450">
    <property type="component" value="Unassembled WGS sequence"/>
</dbReference>
<evidence type="ECO:0000313" key="1">
    <source>
        <dbReference type="EMBL" id="OGG29697.1"/>
    </source>
</evidence>
<gene>
    <name evidence="1" type="ORF">A3A63_01595</name>
</gene>
<dbReference type="Pfam" id="PF01371">
    <property type="entry name" value="Trp_repressor"/>
    <property type="match status" value="1"/>
</dbReference>
<reference evidence="1 2" key="1">
    <citation type="journal article" date="2016" name="Nat. Commun.">
        <title>Thousands of microbial genomes shed light on interconnected biogeochemical processes in an aquifer system.</title>
        <authorList>
            <person name="Anantharaman K."/>
            <person name="Brown C.T."/>
            <person name="Hug L.A."/>
            <person name="Sharon I."/>
            <person name="Castelle C.J."/>
            <person name="Probst A.J."/>
            <person name="Thomas B.C."/>
            <person name="Singh A."/>
            <person name="Wilkins M.J."/>
            <person name="Karaoz U."/>
            <person name="Brodie E.L."/>
            <person name="Williams K.H."/>
            <person name="Hubbard S.S."/>
            <person name="Banfield J.F."/>
        </authorList>
    </citation>
    <scope>NUCLEOTIDE SEQUENCE [LARGE SCALE GENOMIC DNA]</scope>
</reference>
<proteinExistence type="predicted"/>
<name>A0A1F6AZG5_9BACT</name>
<dbReference type="InterPro" id="IPR000831">
    <property type="entry name" value="Trp_repress"/>
</dbReference>
<dbReference type="AlphaFoldDB" id="A0A1F6AZG5"/>
<dbReference type="EMBL" id="MFJX01000059">
    <property type="protein sequence ID" value="OGG29697.1"/>
    <property type="molecule type" value="Genomic_DNA"/>
</dbReference>
<dbReference type="GO" id="GO:0003700">
    <property type="term" value="F:DNA-binding transcription factor activity"/>
    <property type="evidence" value="ECO:0007669"/>
    <property type="project" value="InterPro"/>
</dbReference>
<evidence type="ECO:0000313" key="2">
    <source>
        <dbReference type="Proteomes" id="UP000176450"/>
    </source>
</evidence>
<dbReference type="SUPFAM" id="SSF48295">
    <property type="entry name" value="TrpR-like"/>
    <property type="match status" value="1"/>
</dbReference>
<dbReference type="InterPro" id="IPR010921">
    <property type="entry name" value="Trp_repressor/repl_initiator"/>
</dbReference>
<dbReference type="PANTHER" id="PTHR40080:SF1">
    <property type="entry name" value="TRPR-LIKE PROTEIN YERC_YECD"/>
    <property type="match status" value="1"/>
</dbReference>
<dbReference type="GO" id="GO:0043565">
    <property type="term" value="F:sequence-specific DNA binding"/>
    <property type="evidence" value="ECO:0007669"/>
    <property type="project" value="InterPro"/>
</dbReference>
<dbReference type="InterPro" id="IPR038116">
    <property type="entry name" value="TrpR-like_sf"/>
</dbReference>
<dbReference type="NCBIfam" id="TIGR02531">
    <property type="entry name" value="yecD_yerC"/>
    <property type="match status" value="1"/>
</dbReference>